<dbReference type="Gene3D" id="2.40.50.1020">
    <property type="entry name" value="LytTr DNA-binding domain"/>
    <property type="match status" value="1"/>
</dbReference>
<dbReference type="OrthoDB" id="9809318at2"/>
<dbReference type="InterPro" id="IPR001789">
    <property type="entry name" value="Sig_transdc_resp-reg_receiver"/>
</dbReference>
<protein>
    <submittedName>
        <fullName evidence="8">LytTr DNA-binding domain protein</fullName>
    </submittedName>
</protein>
<dbReference type="GO" id="GO:0000156">
    <property type="term" value="F:phosphorelay response regulator activity"/>
    <property type="evidence" value="ECO:0007669"/>
    <property type="project" value="InterPro"/>
</dbReference>
<dbReference type="InterPro" id="IPR011006">
    <property type="entry name" value="CheY-like_superfamily"/>
</dbReference>
<dbReference type="PANTHER" id="PTHR37299">
    <property type="entry name" value="TRANSCRIPTIONAL REGULATOR-RELATED"/>
    <property type="match status" value="1"/>
</dbReference>
<proteinExistence type="predicted"/>
<organism evidence="8 9">
    <name type="scientific">Weissella ceti</name>
    <dbReference type="NCBI Taxonomy" id="759620"/>
    <lineage>
        <taxon>Bacteria</taxon>
        <taxon>Bacillati</taxon>
        <taxon>Bacillota</taxon>
        <taxon>Bacilli</taxon>
        <taxon>Lactobacillales</taxon>
        <taxon>Lactobacillaceae</taxon>
        <taxon>Weissella</taxon>
    </lineage>
</organism>
<feature type="modified residue" description="4-aspartylphosphate" evidence="5">
    <location>
        <position position="61"/>
    </location>
</feature>
<reference evidence="8 9" key="1">
    <citation type="journal article" date="2014" name="Genome Announc.">
        <title>Complete Genome Sequences of Fish Pathogenic Weissella ceti Strains WS74 and WS105.</title>
        <authorList>
            <person name="Figueiredo H.C."/>
            <person name="Leal C.A."/>
            <person name="Dorella F.A."/>
            <person name="Carvalho A.F."/>
            <person name="Soares S.C."/>
            <person name="Pereira F.L."/>
            <person name="Azevedo V.A."/>
        </authorList>
    </citation>
    <scope>NUCLEOTIDE SEQUENCE [LARGE SCALE GENOMIC DNA]</scope>
    <source>
        <strain evidence="8 9">WS74</strain>
    </source>
</reference>
<dbReference type="PANTHER" id="PTHR37299:SF3">
    <property type="entry name" value="STAGE 0 SPORULATION PROTEIN A HOMOLOG"/>
    <property type="match status" value="1"/>
</dbReference>
<dbReference type="PROSITE" id="PS50110">
    <property type="entry name" value="RESPONSE_REGULATORY"/>
    <property type="match status" value="1"/>
</dbReference>
<evidence type="ECO:0000313" key="8">
    <source>
        <dbReference type="EMBL" id="AIM62765.1"/>
    </source>
</evidence>
<dbReference type="KEGG" id="wci:WS105_0510"/>
<sequence>MKQILICEDNAIHLDIIKQLITEYLNQSEFNAQIICASTSYSDILKQVQLAPSSDYIYFLDIDLNADINGIELASQIRTHDSDGKIIFITTHAELTPITFKYKVEAFDFIAKSTVPEMRTEIFACLAELEKRDKSNTANETFMTIKIGTITKKVFHKDILFFETAPVAHKIKLHTLQGLLTFYGKISEFEELNPDFLKCHASYVVNRKNIATIDKKNRMITMINNQTCPISFRSLKYF</sequence>
<gene>
    <name evidence="8" type="ORF">WS74_0513</name>
</gene>
<evidence type="ECO:0000259" key="6">
    <source>
        <dbReference type="PROSITE" id="PS50110"/>
    </source>
</evidence>
<dbReference type="EMBL" id="CP009223">
    <property type="protein sequence ID" value="AIM62765.1"/>
    <property type="molecule type" value="Genomic_DNA"/>
</dbReference>
<dbReference type="Gene3D" id="3.40.50.2300">
    <property type="match status" value="1"/>
</dbReference>
<evidence type="ECO:0000256" key="4">
    <source>
        <dbReference type="ARBA" id="ARBA00037164"/>
    </source>
</evidence>
<dbReference type="RefSeq" id="WP_009765389.1">
    <property type="nucleotide sequence ID" value="NZ_CP009223.1"/>
</dbReference>
<keyword evidence="1" id="KW-0963">Cytoplasm</keyword>
<name>A0A075TYR9_9LACO</name>
<keyword evidence="5" id="KW-0597">Phosphoprotein</keyword>
<dbReference type="AlphaFoldDB" id="A0A075TYR9"/>
<evidence type="ECO:0000256" key="1">
    <source>
        <dbReference type="ARBA" id="ARBA00022490"/>
    </source>
</evidence>
<evidence type="ECO:0000256" key="3">
    <source>
        <dbReference type="ARBA" id="ARBA00023159"/>
    </source>
</evidence>
<dbReference type="InterPro" id="IPR046947">
    <property type="entry name" value="LytR-like"/>
</dbReference>
<evidence type="ECO:0000313" key="9">
    <source>
        <dbReference type="Proteomes" id="UP000029079"/>
    </source>
</evidence>
<reference evidence="9" key="2">
    <citation type="submission" date="2014-08" db="EMBL/GenBank/DDBJ databases">
        <title>Complete genome of Weissella ceti strain WS74 isolated from diseased rainbow trout in Brazil.</title>
        <authorList>
            <person name="Figueiredo H.C.P."/>
            <person name="Leal C.A.G."/>
            <person name="Pereira F.L."/>
            <person name="Soares S.C."/>
            <person name="Dorella F.A."/>
            <person name="Carvalho A.F."/>
            <person name="Azevedo V.A.C."/>
        </authorList>
    </citation>
    <scope>NUCLEOTIDE SEQUENCE [LARGE SCALE GENOMIC DNA]</scope>
    <source>
        <strain evidence="9">WS74</strain>
    </source>
</reference>
<dbReference type="InterPro" id="IPR007492">
    <property type="entry name" value="LytTR_DNA-bd_dom"/>
</dbReference>
<dbReference type="Pfam" id="PF04397">
    <property type="entry name" value="LytTR"/>
    <property type="match status" value="1"/>
</dbReference>
<dbReference type="Proteomes" id="UP000029079">
    <property type="component" value="Chromosome"/>
</dbReference>
<dbReference type="PROSITE" id="PS50930">
    <property type="entry name" value="HTH_LYTTR"/>
    <property type="match status" value="1"/>
</dbReference>
<evidence type="ECO:0000256" key="2">
    <source>
        <dbReference type="ARBA" id="ARBA00023012"/>
    </source>
</evidence>
<dbReference type="SMART" id="SM00448">
    <property type="entry name" value="REC"/>
    <property type="match status" value="1"/>
</dbReference>
<evidence type="ECO:0000259" key="7">
    <source>
        <dbReference type="PROSITE" id="PS50930"/>
    </source>
</evidence>
<evidence type="ECO:0000256" key="5">
    <source>
        <dbReference type="PROSITE-ProRule" id="PRU00169"/>
    </source>
</evidence>
<dbReference type="KEGG" id="wct:WS74_0513"/>
<keyword evidence="8" id="KW-0238">DNA-binding</keyword>
<dbReference type="Pfam" id="PF00072">
    <property type="entry name" value="Response_reg"/>
    <property type="match status" value="1"/>
</dbReference>
<dbReference type="SMART" id="SM00850">
    <property type="entry name" value="LytTR"/>
    <property type="match status" value="1"/>
</dbReference>
<dbReference type="STRING" id="759620.WS105_0510"/>
<comment type="function">
    <text evidence="4">Required for high-level post-exponential phase expression of a series of secreted proteins.</text>
</comment>
<accession>A0A075TYR9</accession>
<dbReference type="SUPFAM" id="SSF52172">
    <property type="entry name" value="CheY-like"/>
    <property type="match status" value="1"/>
</dbReference>
<keyword evidence="3" id="KW-0010">Activator</keyword>
<dbReference type="GO" id="GO:0003677">
    <property type="term" value="F:DNA binding"/>
    <property type="evidence" value="ECO:0007669"/>
    <property type="project" value="UniProtKB-KW"/>
</dbReference>
<keyword evidence="9" id="KW-1185">Reference proteome</keyword>
<feature type="domain" description="Response regulatory" evidence="6">
    <location>
        <begin position="3"/>
        <end position="127"/>
    </location>
</feature>
<feature type="domain" description="HTH LytTR-type" evidence="7">
    <location>
        <begin position="143"/>
        <end position="238"/>
    </location>
</feature>
<dbReference type="PATRIC" id="fig|759620.7.peg.499"/>
<dbReference type="KEGG" id="wce:WS08_0512"/>
<keyword evidence="2" id="KW-0902">Two-component regulatory system</keyword>